<dbReference type="EMBL" id="PJNW01000015">
    <property type="protein sequence ID" value="PKR87964.1"/>
    <property type="molecule type" value="Genomic_DNA"/>
</dbReference>
<reference evidence="1 2" key="1">
    <citation type="submission" date="2017-12" db="EMBL/GenBank/DDBJ databases">
        <title>Anaerobic carbon monoxide metabolism by Pleomorphomonas carboxyditropha sp. nov., a new mesophilic hydrogenogenic carboxidotroph.</title>
        <authorList>
            <person name="Esquivel-Elizondo S."/>
            <person name="Krajmalnik-Brown R."/>
        </authorList>
    </citation>
    <scope>NUCLEOTIDE SEQUENCE [LARGE SCALE GENOMIC DNA]</scope>
    <source>
        <strain evidence="1 2">R5-392</strain>
    </source>
</reference>
<evidence type="ECO:0000313" key="2">
    <source>
        <dbReference type="Proteomes" id="UP000233491"/>
    </source>
</evidence>
<evidence type="ECO:0008006" key="3">
    <source>
        <dbReference type="Google" id="ProtNLM"/>
    </source>
</evidence>
<proteinExistence type="predicted"/>
<name>A0A2N3LTW2_9HYPH</name>
<protein>
    <recommendedName>
        <fullName evidence="3">PIN domain-containing protein</fullName>
    </recommendedName>
</protein>
<gene>
    <name evidence="1" type="ORF">CXZ10_17685</name>
</gene>
<dbReference type="OrthoDB" id="7359859at2"/>
<dbReference type="InterPro" id="IPR021799">
    <property type="entry name" value="PIN-like_prokaryotic"/>
</dbReference>
<evidence type="ECO:0000313" key="1">
    <source>
        <dbReference type="EMBL" id="PKR87964.1"/>
    </source>
</evidence>
<organism evidence="1 2">
    <name type="scientific">Pleomorphomonas diazotrophica</name>
    <dbReference type="NCBI Taxonomy" id="1166257"/>
    <lineage>
        <taxon>Bacteria</taxon>
        <taxon>Pseudomonadati</taxon>
        <taxon>Pseudomonadota</taxon>
        <taxon>Alphaproteobacteria</taxon>
        <taxon>Hyphomicrobiales</taxon>
        <taxon>Pleomorphomonadaceae</taxon>
        <taxon>Pleomorphomonas</taxon>
    </lineage>
</organism>
<dbReference type="Pfam" id="PF11848">
    <property type="entry name" value="DUF3368"/>
    <property type="match status" value="1"/>
</dbReference>
<dbReference type="AlphaFoldDB" id="A0A2N3LTW2"/>
<keyword evidence="2" id="KW-1185">Reference proteome</keyword>
<dbReference type="Proteomes" id="UP000233491">
    <property type="component" value="Unassembled WGS sequence"/>
</dbReference>
<comment type="caution">
    <text evidence="1">The sequence shown here is derived from an EMBL/GenBank/DDBJ whole genome shotgun (WGS) entry which is preliminary data.</text>
</comment>
<accession>A0A2N3LTW2</accession>
<sequence length="167" mass="18596">MTVVVNDASCLIDLRKARLLHLLVRLPYRLIIPLPVRESELISFTEQEWAVLDAGLEVFDLPPDRVGEAFLVKAVHPKLSANDCFCLVTTRCHQDAVLLTGDALLRGVAIEDGRRVHGVLWVIDELKRLSLCGDSVLAMALQLWQDDPTVRLPAQEVAQRLRTLGGI</sequence>